<dbReference type="GO" id="GO:0051653">
    <property type="term" value="P:spindle localization"/>
    <property type="evidence" value="ECO:0007669"/>
    <property type="project" value="TreeGrafter"/>
</dbReference>
<dbReference type="CTD" id="147872"/>
<feature type="domain" description="Protein KASH5 EF-hand-like" evidence="2">
    <location>
        <begin position="36"/>
        <end position="100"/>
    </location>
</feature>
<sequence>MMDHAYHNTLENATVVQLTAVLSADSQYSEEHVLKCTFKACDPEETGQVSVFRIIEYLQEMTGQSCEDWRLQSLYKRLDPEEQGLTVDFFTFYTIMKDWIVDCQQEGNQQTLEQAKISANELEDLKIFSKSMEEENNRLHTQARQLEKEQQLLSVKMDNLQDENRKLLLEKESSEGKIKELFTKKAKMKSQLSEYENRISCKDAALNKKIKQIEVLTITLDEYRMMVQQEISKECGLPSPLCGMLNSLVIHSVAEGSIDCLTEQEHNKKGLDDIKALLPVSHSLSQLSLLTDDNDQLILKIQEHTQNQNNLLSEKGGSREESKQILTNEHIGNSKTLELTLKNMDLWAYPSNIESQVDLFAQPDNTHLPQFYTKFQVPGVEGTDALCRPWPEGLLYAFLPLLIILLVIQKPSSIRIHSYYS</sequence>
<evidence type="ECO:0000313" key="4">
    <source>
        <dbReference type="Proteomes" id="UP000504617"/>
    </source>
</evidence>
<dbReference type="GO" id="GO:0090619">
    <property type="term" value="C:meiotic spindle pole"/>
    <property type="evidence" value="ECO:0007669"/>
    <property type="project" value="TreeGrafter"/>
</dbReference>
<keyword evidence="4" id="KW-1185">Reference proteome</keyword>
<dbReference type="GO" id="GO:0034397">
    <property type="term" value="P:telomere localization"/>
    <property type="evidence" value="ECO:0007669"/>
    <property type="project" value="InterPro"/>
</dbReference>
<dbReference type="PANTHER" id="PTHR47300:SF1">
    <property type="entry name" value="PROTEIN KASH5"/>
    <property type="match status" value="1"/>
</dbReference>
<dbReference type="SUPFAM" id="SSF47473">
    <property type="entry name" value="EF-hand"/>
    <property type="match status" value="1"/>
</dbReference>
<dbReference type="GO" id="GO:0000800">
    <property type="term" value="C:lateral element"/>
    <property type="evidence" value="ECO:0007669"/>
    <property type="project" value="TreeGrafter"/>
</dbReference>
<dbReference type="GO" id="GO:0070840">
    <property type="term" value="F:dynein complex binding"/>
    <property type="evidence" value="ECO:0007669"/>
    <property type="project" value="TreeGrafter"/>
</dbReference>
<dbReference type="RefSeq" id="XP_013908741.1">
    <property type="nucleotide sequence ID" value="XM_014053266.1"/>
</dbReference>
<dbReference type="Proteomes" id="UP000504617">
    <property type="component" value="Unplaced"/>
</dbReference>
<protein>
    <submittedName>
        <fullName evidence="5">Protein KASH5</fullName>
    </submittedName>
</protein>
<dbReference type="InterPro" id="IPR028170">
    <property type="entry name" value="KASH5"/>
</dbReference>
<feature type="coiled-coil region" evidence="1">
    <location>
        <begin position="287"/>
        <end position="314"/>
    </location>
</feature>
<feature type="domain" description="KASH5-like coiled-coil" evidence="3">
    <location>
        <begin position="108"/>
        <end position="231"/>
    </location>
</feature>
<dbReference type="GO" id="GO:0005640">
    <property type="term" value="C:nuclear outer membrane"/>
    <property type="evidence" value="ECO:0007669"/>
    <property type="project" value="TreeGrafter"/>
</dbReference>
<dbReference type="GO" id="GO:0000781">
    <property type="term" value="C:chromosome, telomeric region"/>
    <property type="evidence" value="ECO:0007669"/>
    <property type="project" value="TreeGrafter"/>
</dbReference>
<dbReference type="GeneID" id="106538693"/>
<dbReference type="GO" id="GO:0090220">
    <property type="term" value="P:chromosome localization to nuclear envelope involved in homologous chromosome segregation"/>
    <property type="evidence" value="ECO:0007669"/>
    <property type="project" value="TreeGrafter"/>
</dbReference>
<evidence type="ECO:0000259" key="3">
    <source>
        <dbReference type="Pfam" id="PF14662"/>
    </source>
</evidence>
<dbReference type="Pfam" id="PF14658">
    <property type="entry name" value="EF-hand_9"/>
    <property type="match status" value="1"/>
</dbReference>
<dbReference type="InterPro" id="IPR028168">
    <property type="entry name" value="KASH5_CC"/>
</dbReference>
<accession>A0A6I9X346</accession>
<dbReference type="PANTHER" id="PTHR47300">
    <property type="entry name" value="PROTEIN KASH5"/>
    <property type="match status" value="1"/>
</dbReference>
<proteinExistence type="predicted"/>
<dbReference type="GO" id="GO:0007129">
    <property type="term" value="P:homologous chromosome pairing at meiosis"/>
    <property type="evidence" value="ECO:0007669"/>
    <property type="project" value="TreeGrafter"/>
</dbReference>
<name>A0A6I9X346_9SAUR</name>
<dbReference type="GO" id="GO:0034993">
    <property type="term" value="C:meiotic nuclear membrane microtubule tethering complex"/>
    <property type="evidence" value="ECO:0007669"/>
    <property type="project" value="InterPro"/>
</dbReference>
<dbReference type="AlphaFoldDB" id="A0A6I9X346"/>
<gene>
    <name evidence="5" type="primary">CCDC155</name>
</gene>
<reference evidence="5" key="1">
    <citation type="submission" date="2025-08" db="UniProtKB">
        <authorList>
            <consortium name="RefSeq"/>
        </authorList>
    </citation>
    <scope>IDENTIFICATION</scope>
    <source>
        <tissue evidence="5">Skeletal muscle</tissue>
    </source>
</reference>
<dbReference type="GO" id="GO:0007015">
    <property type="term" value="P:actin filament organization"/>
    <property type="evidence" value="ECO:0007669"/>
    <property type="project" value="TreeGrafter"/>
</dbReference>
<feature type="coiled-coil region" evidence="1">
    <location>
        <begin position="129"/>
        <end position="198"/>
    </location>
</feature>
<evidence type="ECO:0000259" key="2">
    <source>
        <dbReference type="Pfam" id="PF14658"/>
    </source>
</evidence>
<dbReference type="InterPro" id="IPR039508">
    <property type="entry name" value="KASH5_EF-hand-like_dom"/>
</dbReference>
<dbReference type="GO" id="GO:0051225">
    <property type="term" value="P:spindle assembly"/>
    <property type="evidence" value="ECO:0007669"/>
    <property type="project" value="TreeGrafter"/>
</dbReference>
<dbReference type="OrthoDB" id="9943648at2759"/>
<dbReference type="InterPro" id="IPR011992">
    <property type="entry name" value="EF-hand-dom_pair"/>
</dbReference>
<keyword evidence="1" id="KW-0175">Coiled coil</keyword>
<dbReference type="Pfam" id="PF14662">
    <property type="entry name" value="KASH_CCD"/>
    <property type="match status" value="1"/>
</dbReference>
<evidence type="ECO:0000313" key="5">
    <source>
        <dbReference type="RefSeq" id="XP_013908741.1"/>
    </source>
</evidence>
<dbReference type="KEGG" id="tsr:106538693"/>
<evidence type="ECO:0000256" key="1">
    <source>
        <dbReference type="SAM" id="Coils"/>
    </source>
</evidence>
<organism evidence="4 5">
    <name type="scientific">Thamnophis sirtalis</name>
    <dbReference type="NCBI Taxonomy" id="35019"/>
    <lineage>
        <taxon>Eukaryota</taxon>
        <taxon>Metazoa</taxon>
        <taxon>Chordata</taxon>
        <taxon>Craniata</taxon>
        <taxon>Vertebrata</taxon>
        <taxon>Euteleostomi</taxon>
        <taxon>Lepidosauria</taxon>
        <taxon>Squamata</taxon>
        <taxon>Bifurcata</taxon>
        <taxon>Unidentata</taxon>
        <taxon>Episquamata</taxon>
        <taxon>Toxicofera</taxon>
        <taxon>Serpentes</taxon>
        <taxon>Colubroidea</taxon>
        <taxon>Colubridae</taxon>
        <taxon>Natricinae</taxon>
        <taxon>Thamnophis</taxon>
    </lineage>
</organism>